<feature type="region of interest" description="Disordered" evidence="6">
    <location>
        <begin position="755"/>
        <end position="796"/>
    </location>
</feature>
<dbReference type="GO" id="GO:0005737">
    <property type="term" value="C:cytoplasm"/>
    <property type="evidence" value="ECO:0007669"/>
    <property type="project" value="UniProtKB-SubCell"/>
</dbReference>
<reference evidence="8 9" key="1">
    <citation type="submission" date="2024-06" db="EMBL/GenBank/DDBJ databases">
        <authorList>
            <person name="Pan Q."/>
            <person name="Wen M."/>
            <person name="Jouanno E."/>
            <person name="Zahm M."/>
            <person name="Klopp C."/>
            <person name="Cabau C."/>
            <person name="Louis A."/>
            <person name="Berthelot C."/>
            <person name="Parey E."/>
            <person name="Roest Crollius H."/>
            <person name="Montfort J."/>
            <person name="Robinson-Rechavi M."/>
            <person name="Bouchez O."/>
            <person name="Lampietro C."/>
            <person name="Lopez Roques C."/>
            <person name="Donnadieu C."/>
            <person name="Postlethwait J."/>
            <person name="Bobe J."/>
            <person name="Verreycken H."/>
            <person name="Guiguen Y."/>
        </authorList>
    </citation>
    <scope>NUCLEOTIDE SEQUENCE [LARGE SCALE GENOMIC DNA]</scope>
    <source>
        <strain evidence="8">Up_M1</strain>
        <tissue evidence="8">Testis</tissue>
    </source>
</reference>
<evidence type="ECO:0000256" key="6">
    <source>
        <dbReference type="SAM" id="MobiDB-lite"/>
    </source>
</evidence>
<evidence type="ECO:0000256" key="3">
    <source>
        <dbReference type="ARBA" id="ARBA00022490"/>
    </source>
</evidence>
<evidence type="ECO:0000256" key="1">
    <source>
        <dbReference type="ARBA" id="ARBA00004138"/>
    </source>
</evidence>
<dbReference type="PANTHER" id="PTHR46348">
    <property type="entry name" value="DELETED IN LUNG AND ESOPHAGEAL CANCER PROTEIN 1"/>
    <property type="match status" value="1"/>
</dbReference>
<comment type="subcellular location">
    <subcellularLocation>
        <location evidence="1">Cell projection</location>
        <location evidence="1">Cilium</location>
    </subcellularLocation>
    <subcellularLocation>
        <location evidence="2">Cytoplasm</location>
    </subcellularLocation>
</comment>
<dbReference type="GO" id="GO:0005929">
    <property type="term" value="C:cilium"/>
    <property type="evidence" value="ECO:0007669"/>
    <property type="project" value="UniProtKB-SubCell"/>
</dbReference>
<evidence type="ECO:0000259" key="7">
    <source>
        <dbReference type="Pfam" id="PF22544"/>
    </source>
</evidence>
<dbReference type="EMBL" id="JAGEUA010000002">
    <property type="protein sequence ID" value="KAL1006248.1"/>
    <property type="molecule type" value="Genomic_DNA"/>
</dbReference>
<keyword evidence="5" id="KW-0966">Cell projection</keyword>
<keyword evidence="3" id="KW-0963">Cytoplasm</keyword>
<comment type="caution">
    <text evidence="8">The sequence shown here is derived from an EMBL/GenBank/DDBJ whole genome shotgun (WGS) entry which is preliminary data.</text>
</comment>
<sequence length="1155" mass="126733">MDVLTYLNVCSGEGQLIGLELVSVSGEEEVPNLGEFGDLTAVHCIRFPPANPHSVQQKTLSIRNNTHLDLPFHWKITQPNLQPIPGESPEPTNIHDPLANDDVFHISPASGLLASLGDHEFLLTYNPKELMDYHSICHLVMQEIPELPQETRADDGRPPQFLDLSPKVKDVIVMVIEVKGWTETYQVLLEPYSVHVPGEVFINTTIRRTFKMWNNSRSRISFQWDRITDCHIIEVEPPAGEIEVNECCDLELVLTGGRPGTVESILLCHVQHHLQAVALPIQVTFKGPQVKVNVARLDLGLIRLGDQSQTSLVLTNTSQLDAPWCLQPEDMEVTQSNNTQVSVEPCRGVLPPLASCCVTILFRARSCQHFATVLELAVENGQGCHLSVEADVQSPQVCLLSCELSFSDIYVGIPAVRTFSLLNQTLLPAHYTWTKLQGQQASLCSAIFTPSSGTLGPHAKTNITVAFTVHTDMEICAVAALCEVSGMKDPLVLGFCCKAQRLNISYSLPKDGPKSGNKDPGASLVLDFGDNVLLKQPVTKQLVLTNHTAIPAPFRLEAAYFTGHPPSPPTSQSKQIGVHVRKPLHSAQAKKLEARAQEGFVNGLLAHGKGAAFFVKPECGILGAFETQTVDITAFTNMWGDYEDQLISKVGDLQPHLIPIQMKVRGCPLYFQMIGPQPDNQNQGPIIRFGSHISGGDTISRSLRLINSSPYDIRLDWESFNIDPDDRKLLDVVIFYGDAFPLKDTDGNVVMGGALPSRTPPTLERSHTQSTARTSSSFRSMSDSGEEEAVYPTPPERKLVTVSVRPHEGTPSDYPYCITPQQIVVSAGGSSTIHVSFTPLVLSGMTSNTSCVAFALGFMSLDSRVSSGIPGKVTRSQGLDLQPLRLDLLASVRPAVLSAQMEEDEDTLEFCTVASDLIEGQPDNQMVQKECVITRTFQLKNNTEMPLSFRLSATPPFSVLQPEPCLLLWIQPRNILQVMVAFHSSSALLAYLKQPAEALPASVSILTSDSGERKLRFQGNLSVQYSNNSLQTIPLCAHLVLPTVHLSCDRLDFGTCYVGQTQVREVHLYNRGSSSSYWKALIDSDDKEGLEAFSITPDFGVLKSLEHPVSFCRESLQISFTASEVRDLRAKVTIQGLLGEPPLSLHLHGSDAVYM</sequence>
<name>A0ABD0XBA5_UMBPY</name>
<gene>
    <name evidence="8" type="ORF">UPYG_G00069720</name>
</gene>
<dbReference type="Proteomes" id="UP001557470">
    <property type="component" value="Unassembled WGS sequence"/>
</dbReference>
<evidence type="ECO:0000313" key="8">
    <source>
        <dbReference type="EMBL" id="KAL1006248.1"/>
    </source>
</evidence>
<dbReference type="InterPro" id="IPR033304">
    <property type="entry name" value="DLEC1"/>
</dbReference>
<dbReference type="Gene3D" id="2.60.40.10">
    <property type="entry name" value="Immunoglobulins"/>
    <property type="match status" value="6"/>
</dbReference>
<organism evidence="8 9">
    <name type="scientific">Umbra pygmaea</name>
    <name type="common">Eastern mudminnow</name>
    <dbReference type="NCBI Taxonomy" id="75934"/>
    <lineage>
        <taxon>Eukaryota</taxon>
        <taxon>Metazoa</taxon>
        <taxon>Chordata</taxon>
        <taxon>Craniata</taxon>
        <taxon>Vertebrata</taxon>
        <taxon>Euteleostomi</taxon>
        <taxon>Actinopterygii</taxon>
        <taxon>Neopterygii</taxon>
        <taxon>Teleostei</taxon>
        <taxon>Protacanthopterygii</taxon>
        <taxon>Esociformes</taxon>
        <taxon>Umbridae</taxon>
        <taxon>Umbra</taxon>
    </lineage>
</organism>
<feature type="domain" description="HYDIN/VesB/CFA65-like Ig-like" evidence="7">
    <location>
        <begin position="288"/>
        <end position="390"/>
    </location>
</feature>
<dbReference type="PANTHER" id="PTHR46348:SF1">
    <property type="entry name" value="DELETED IN LUNG AND ESOPHAGEAL CANCER PROTEIN 1"/>
    <property type="match status" value="1"/>
</dbReference>
<evidence type="ECO:0000256" key="5">
    <source>
        <dbReference type="ARBA" id="ARBA00023273"/>
    </source>
</evidence>
<dbReference type="InterPro" id="IPR053879">
    <property type="entry name" value="HYDIN_VesB_CFA65-like_Ig"/>
</dbReference>
<evidence type="ECO:0000256" key="4">
    <source>
        <dbReference type="ARBA" id="ARBA00023069"/>
    </source>
</evidence>
<dbReference type="InterPro" id="IPR013783">
    <property type="entry name" value="Ig-like_fold"/>
</dbReference>
<keyword evidence="9" id="KW-1185">Reference proteome</keyword>
<protein>
    <recommendedName>
        <fullName evidence="7">HYDIN/VesB/CFA65-like Ig-like domain-containing protein</fullName>
    </recommendedName>
</protein>
<feature type="compositionally biased region" description="Low complexity" evidence="6">
    <location>
        <begin position="770"/>
        <end position="783"/>
    </location>
</feature>
<dbReference type="AlphaFoldDB" id="A0ABD0XBA5"/>
<evidence type="ECO:0000256" key="2">
    <source>
        <dbReference type="ARBA" id="ARBA00004496"/>
    </source>
</evidence>
<keyword evidence="4" id="KW-0969">Cilium</keyword>
<dbReference type="Pfam" id="PF22544">
    <property type="entry name" value="HYDIN_VesB_CFA65-like_Ig"/>
    <property type="match status" value="1"/>
</dbReference>
<proteinExistence type="predicted"/>
<accession>A0ABD0XBA5</accession>
<dbReference type="Pfam" id="PF23316">
    <property type="entry name" value="Ig_DLEC1_6th"/>
    <property type="match status" value="1"/>
</dbReference>
<evidence type="ECO:0000313" key="9">
    <source>
        <dbReference type="Proteomes" id="UP001557470"/>
    </source>
</evidence>